<keyword evidence="2" id="KW-0805">Transcription regulation</keyword>
<organism evidence="9 10">
    <name type="scientific">Citrus unshiu</name>
    <name type="common">Satsuma mandarin</name>
    <name type="synonym">Citrus nobilis var. unshiu</name>
    <dbReference type="NCBI Taxonomy" id="55188"/>
    <lineage>
        <taxon>Eukaryota</taxon>
        <taxon>Viridiplantae</taxon>
        <taxon>Streptophyta</taxon>
        <taxon>Embryophyta</taxon>
        <taxon>Tracheophyta</taxon>
        <taxon>Spermatophyta</taxon>
        <taxon>Magnoliopsida</taxon>
        <taxon>eudicotyledons</taxon>
        <taxon>Gunneridae</taxon>
        <taxon>Pentapetalae</taxon>
        <taxon>rosids</taxon>
        <taxon>malvids</taxon>
        <taxon>Sapindales</taxon>
        <taxon>Rutaceae</taxon>
        <taxon>Aurantioideae</taxon>
        <taxon>Citrus</taxon>
    </lineage>
</organism>
<evidence type="ECO:0000256" key="1">
    <source>
        <dbReference type="ARBA" id="ARBA00004123"/>
    </source>
</evidence>
<comment type="similarity">
    <text evidence="7">Belongs to the AP2/ERF transcription factor family. ERF subfamily.</text>
</comment>
<evidence type="ECO:0000256" key="5">
    <source>
        <dbReference type="ARBA" id="ARBA00023163"/>
    </source>
</evidence>
<feature type="domain" description="AP2/ERF" evidence="8">
    <location>
        <begin position="33"/>
        <end position="92"/>
    </location>
</feature>
<evidence type="ECO:0000313" key="9">
    <source>
        <dbReference type="EMBL" id="GAY59522.1"/>
    </source>
</evidence>
<dbReference type="SUPFAM" id="SSF54171">
    <property type="entry name" value="DNA-binding domain"/>
    <property type="match status" value="1"/>
</dbReference>
<dbReference type="InterPro" id="IPR051032">
    <property type="entry name" value="AP2/ERF_TF_ERF_subfamily"/>
</dbReference>
<evidence type="ECO:0000256" key="4">
    <source>
        <dbReference type="ARBA" id="ARBA00023159"/>
    </source>
</evidence>
<dbReference type="InterPro" id="IPR036955">
    <property type="entry name" value="AP2/ERF_dom_sf"/>
</dbReference>
<dbReference type="CDD" id="cd00018">
    <property type="entry name" value="AP2"/>
    <property type="match status" value="1"/>
</dbReference>
<evidence type="ECO:0000256" key="7">
    <source>
        <dbReference type="ARBA" id="ARBA00024343"/>
    </source>
</evidence>
<dbReference type="GO" id="GO:0003677">
    <property type="term" value="F:DNA binding"/>
    <property type="evidence" value="ECO:0007669"/>
    <property type="project" value="UniProtKB-KW"/>
</dbReference>
<evidence type="ECO:0000256" key="6">
    <source>
        <dbReference type="ARBA" id="ARBA00023242"/>
    </source>
</evidence>
<keyword evidence="6" id="KW-0539">Nucleus</keyword>
<keyword evidence="4" id="KW-0010">Activator</keyword>
<gene>
    <name evidence="9" type="ORF">CUMW_195100</name>
</gene>
<dbReference type="SMART" id="SM00380">
    <property type="entry name" value="AP2"/>
    <property type="match status" value="1"/>
</dbReference>
<evidence type="ECO:0000259" key="8">
    <source>
        <dbReference type="PROSITE" id="PS51032"/>
    </source>
</evidence>
<dbReference type="Pfam" id="PF00847">
    <property type="entry name" value="AP2"/>
    <property type="match status" value="1"/>
</dbReference>
<protein>
    <recommendedName>
        <fullName evidence="8">AP2/ERF domain-containing protein</fullName>
    </recommendedName>
</protein>
<dbReference type="InterPro" id="IPR016177">
    <property type="entry name" value="DNA-bd_dom_sf"/>
</dbReference>
<keyword evidence="5" id="KW-0804">Transcription</keyword>
<evidence type="ECO:0000256" key="2">
    <source>
        <dbReference type="ARBA" id="ARBA00023015"/>
    </source>
</evidence>
<comment type="subcellular location">
    <subcellularLocation>
        <location evidence="1">Nucleus</location>
    </subcellularLocation>
</comment>
<dbReference type="PANTHER" id="PTHR31985:SF45">
    <property type="entry name" value="ETHYLENE-RESPONSIVE TRANSCRIPTION FACTOR ERF020"/>
    <property type="match status" value="1"/>
</dbReference>
<accession>A0A2H5Q4M3</accession>
<dbReference type="AlphaFoldDB" id="A0A2H5Q4M3"/>
<dbReference type="GO" id="GO:0005634">
    <property type="term" value="C:nucleus"/>
    <property type="evidence" value="ECO:0007669"/>
    <property type="project" value="UniProtKB-SubCell"/>
</dbReference>
<dbReference type="GO" id="GO:0003700">
    <property type="term" value="F:DNA-binding transcription factor activity"/>
    <property type="evidence" value="ECO:0007669"/>
    <property type="project" value="InterPro"/>
</dbReference>
<name>A0A2H5Q4M3_CITUN</name>
<dbReference type="InterPro" id="IPR001471">
    <property type="entry name" value="AP2/ERF_dom"/>
</dbReference>
<reference evidence="9 10" key="1">
    <citation type="journal article" date="2017" name="Front. Genet.">
        <title>Draft sequencing of the heterozygous diploid genome of Satsuma (Citrus unshiu Marc.) using a hybrid assembly approach.</title>
        <authorList>
            <person name="Shimizu T."/>
            <person name="Tanizawa Y."/>
            <person name="Mochizuki T."/>
            <person name="Nagasaki H."/>
            <person name="Yoshioka T."/>
            <person name="Toyoda A."/>
            <person name="Fujiyama A."/>
            <person name="Kaminuma E."/>
            <person name="Nakamura Y."/>
        </authorList>
    </citation>
    <scope>NUCLEOTIDE SEQUENCE [LARGE SCALE GENOMIC DNA]</scope>
    <source>
        <strain evidence="10">cv. Miyagawa wase</strain>
    </source>
</reference>
<dbReference type="PROSITE" id="PS51032">
    <property type="entry name" value="AP2_ERF"/>
    <property type="match status" value="1"/>
</dbReference>
<proteinExistence type="inferred from homology"/>
<evidence type="ECO:0000256" key="3">
    <source>
        <dbReference type="ARBA" id="ARBA00023125"/>
    </source>
</evidence>
<dbReference type="PANTHER" id="PTHR31985">
    <property type="entry name" value="ETHYLENE-RESPONSIVE TRANSCRIPTION FACTOR ERF042-RELATED"/>
    <property type="match status" value="1"/>
</dbReference>
<keyword evidence="3" id="KW-0238">DNA-binding</keyword>
<dbReference type="STRING" id="55188.A0A2H5Q4M3"/>
<keyword evidence="10" id="KW-1185">Reference proteome</keyword>
<dbReference type="Proteomes" id="UP000236630">
    <property type="component" value="Unassembled WGS sequence"/>
</dbReference>
<comment type="caution">
    <text evidence="9">The sequence shown here is derived from an EMBL/GenBank/DDBJ whole genome shotgun (WGS) entry which is preliminary data.</text>
</comment>
<dbReference type="PRINTS" id="PR00367">
    <property type="entry name" value="ETHRSPELEMNT"/>
</dbReference>
<evidence type="ECO:0000313" key="10">
    <source>
        <dbReference type="Proteomes" id="UP000236630"/>
    </source>
</evidence>
<dbReference type="EMBL" id="BDQV01000212">
    <property type="protein sequence ID" value="GAY59522.1"/>
    <property type="molecule type" value="Genomic_DNA"/>
</dbReference>
<dbReference type="Gene3D" id="3.30.730.10">
    <property type="entry name" value="AP2/ERF domain"/>
    <property type="match status" value="1"/>
</dbReference>
<sequence length="182" mass="20405">MTISSQLEALLHKSTSGEGMGSNIEENAAHQRKYKGIRRRKWGKWVSEIRVPGSQERLWLGSYATQEAAAMAHDVAFYCLRRPRSLDGLNFPSMLPASVVHAELSPKSVQKAASDAGMGVDAQMVLNKDKTDENENENSGATQVLDEKQFWEYDYEFEDCGTSEEGELDISVEDYLKTQVDH</sequence>